<keyword evidence="3 10" id="KW-0813">Transport</keyword>
<dbReference type="NCBIfam" id="TIGR00967">
    <property type="entry name" value="3a0501s007"/>
    <property type="match status" value="1"/>
</dbReference>
<dbReference type="PROSITE" id="PS00756">
    <property type="entry name" value="SECY_2"/>
    <property type="match status" value="1"/>
</dbReference>
<evidence type="ECO:0000313" key="15">
    <source>
        <dbReference type="Proteomes" id="UP000034502"/>
    </source>
</evidence>
<evidence type="ECO:0000256" key="2">
    <source>
        <dbReference type="ARBA" id="ARBA00005751"/>
    </source>
</evidence>
<dbReference type="Proteomes" id="UP000034502">
    <property type="component" value="Unassembled WGS sequence"/>
</dbReference>
<dbReference type="PIRSF" id="PIRSF004557">
    <property type="entry name" value="SecY"/>
    <property type="match status" value="1"/>
</dbReference>
<feature type="transmembrane region" description="Helical" evidence="10">
    <location>
        <begin position="213"/>
        <end position="233"/>
    </location>
</feature>
<comment type="similarity">
    <text evidence="2 10 13">Belongs to the SecY/SEC61-alpha family.</text>
</comment>
<evidence type="ECO:0000256" key="4">
    <source>
        <dbReference type="ARBA" id="ARBA00022692"/>
    </source>
</evidence>
<feature type="transmembrane region" description="Helical" evidence="10">
    <location>
        <begin position="264"/>
        <end position="282"/>
    </location>
</feature>
<feature type="transmembrane region" description="Helical" evidence="10">
    <location>
        <begin position="368"/>
        <end position="386"/>
    </location>
</feature>
<sequence length="431" mass="46523">MKMDKAWKSIRQIWAVPEIRRKLVFTAGLLLLYRLLAHIPVAGVDRTALKQLFSGSQLLGLLDIFSGGTLANFSLAALGLGPYINASIIMQLLTVVFPKLEELQKEGEYGRELVNQYTRLLAVPIALLQGFGMYFLLNSQGVIGSLTPPQLLGLLTTMTAGTMLTVWMGELISEYGIGNGISLLIFAGIVGRLPVTLGQTALTVETLNPGNLIVFGVLSLIVIAAVVFMNEASRNIVVQYAKRVRAGKIYGGQSTHLPLRINQAGVIPIIFAVSLVLMPSMVGRFLEQVQNPQIAGAARAAVSFMEPGGKAYNLIYFVLVVGFTYFYTAVVFNPEKIADELKKYGGFIPGIRPGQATAEYLSAVLNRITLAGALFLGLIAILPAIAQGFFNIPTMTIGGTGLLIVVSVVLETTKSLQSQLLVRNYEGFLNI</sequence>
<evidence type="ECO:0000256" key="1">
    <source>
        <dbReference type="ARBA" id="ARBA00004141"/>
    </source>
</evidence>
<dbReference type="Pfam" id="PF00344">
    <property type="entry name" value="SecY"/>
    <property type="match status" value="1"/>
</dbReference>
<dbReference type="PATRIC" id="fig|1618364.3.peg.1092"/>
<keyword evidence="4 10" id="KW-0812">Transmembrane</keyword>
<feature type="transmembrane region" description="Helical" evidence="10">
    <location>
        <begin position="117"/>
        <end position="137"/>
    </location>
</feature>
<feature type="transmembrane region" description="Helical" evidence="10">
    <location>
        <begin position="392"/>
        <end position="410"/>
    </location>
</feature>
<feature type="transmembrane region" description="Helical" evidence="10">
    <location>
        <begin position="75"/>
        <end position="97"/>
    </location>
</feature>
<dbReference type="PRINTS" id="PR00303">
    <property type="entry name" value="SECYTRNLCASE"/>
</dbReference>
<comment type="subunit">
    <text evidence="10">Component of the Sec protein translocase complex. Heterotrimer consisting of SecY, SecE and SecG subunits. The heterotrimers can form oligomers, although 1 heterotrimer is thought to be able to translocate proteins. Interacts with the ribosome. Interacts with SecDF, and other proteins may be involved. Interacts with SecA.</text>
</comment>
<dbReference type="Gene3D" id="1.10.3370.10">
    <property type="entry name" value="SecY subunit domain"/>
    <property type="match status" value="1"/>
</dbReference>
<accession>A0A0G1UXA9</accession>
<feature type="transmembrane region" description="Helical" evidence="10">
    <location>
        <begin position="149"/>
        <end position="168"/>
    </location>
</feature>
<dbReference type="InterPro" id="IPR023201">
    <property type="entry name" value="SecY_dom_sf"/>
</dbReference>
<dbReference type="SUPFAM" id="SSF103491">
    <property type="entry name" value="Preprotein translocase SecY subunit"/>
    <property type="match status" value="1"/>
</dbReference>
<dbReference type="InterPro" id="IPR030659">
    <property type="entry name" value="SecY_CS"/>
</dbReference>
<keyword evidence="10" id="KW-1003">Cell membrane</keyword>
<keyword evidence="7 10" id="KW-0811">Translocation</keyword>
<comment type="subcellular location">
    <subcellularLocation>
        <location evidence="10">Cell membrane</location>
        <topology evidence="10">Multi-pass membrane protein</topology>
    </subcellularLocation>
    <subcellularLocation>
        <location evidence="1 12">Membrane</location>
        <topology evidence="1 12">Multi-pass membrane protein</topology>
    </subcellularLocation>
</comment>
<dbReference type="AlphaFoldDB" id="A0A0G1UXA9"/>
<protein>
    <recommendedName>
        <fullName evidence="9 10">Protein translocase subunit SecY</fullName>
    </recommendedName>
</protein>
<evidence type="ECO:0000313" key="14">
    <source>
        <dbReference type="EMBL" id="KKU62355.1"/>
    </source>
</evidence>
<evidence type="ECO:0000256" key="12">
    <source>
        <dbReference type="RuleBase" id="RU003484"/>
    </source>
</evidence>
<dbReference type="HAMAP" id="MF_01465">
    <property type="entry name" value="SecY"/>
    <property type="match status" value="1"/>
</dbReference>
<reference evidence="14 15" key="1">
    <citation type="journal article" date="2015" name="Nature">
        <title>rRNA introns, odd ribosomes, and small enigmatic genomes across a large radiation of phyla.</title>
        <authorList>
            <person name="Brown C.T."/>
            <person name="Hug L.A."/>
            <person name="Thomas B.C."/>
            <person name="Sharon I."/>
            <person name="Castelle C.J."/>
            <person name="Singh A."/>
            <person name="Wilkins M.J."/>
            <person name="Williams K.H."/>
            <person name="Banfield J.F."/>
        </authorList>
    </citation>
    <scope>NUCLEOTIDE SEQUENCE [LARGE SCALE GENOMIC DNA]</scope>
</reference>
<evidence type="ECO:0000256" key="3">
    <source>
        <dbReference type="ARBA" id="ARBA00022448"/>
    </source>
</evidence>
<feature type="transmembrane region" description="Helical" evidence="10">
    <location>
        <begin position="314"/>
        <end position="333"/>
    </location>
</feature>
<organism evidence="14 15">
    <name type="scientific">Candidatus Amesbacteria bacterium GW2011_GWC1_47_15</name>
    <dbReference type="NCBI Taxonomy" id="1618364"/>
    <lineage>
        <taxon>Bacteria</taxon>
        <taxon>Candidatus Amesiibacteriota</taxon>
    </lineage>
</organism>
<dbReference type="STRING" id="1618364.UX86_C0050G0002"/>
<proteinExistence type="inferred from homology"/>
<evidence type="ECO:0000256" key="9">
    <source>
        <dbReference type="ARBA" id="ARBA00039733"/>
    </source>
</evidence>
<comment type="caution">
    <text evidence="10">Lacks conserved residue(s) required for the propagation of feature annotation.</text>
</comment>
<evidence type="ECO:0000256" key="6">
    <source>
        <dbReference type="ARBA" id="ARBA00022989"/>
    </source>
</evidence>
<feature type="transmembrane region" description="Helical" evidence="10">
    <location>
        <begin position="175"/>
        <end position="193"/>
    </location>
</feature>
<name>A0A0G1UXA9_9BACT</name>
<dbReference type="InterPro" id="IPR002208">
    <property type="entry name" value="SecY/SEC61-alpha"/>
</dbReference>
<dbReference type="PROSITE" id="PS00755">
    <property type="entry name" value="SECY_1"/>
    <property type="match status" value="1"/>
</dbReference>
<evidence type="ECO:0000256" key="13">
    <source>
        <dbReference type="RuleBase" id="RU004349"/>
    </source>
</evidence>
<dbReference type="GO" id="GO:0005886">
    <property type="term" value="C:plasma membrane"/>
    <property type="evidence" value="ECO:0007669"/>
    <property type="project" value="UniProtKB-SubCell"/>
</dbReference>
<dbReference type="InterPro" id="IPR026593">
    <property type="entry name" value="SecY"/>
</dbReference>
<dbReference type="GO" id="GO:0065002">
    <property type="term" value="P:intracellular protein transmembrane transport"/>
    <property type="evidence" value="ECO:0007669"/>
    <property type="project" value="UniProtKB-UniRule"/>
</dbReference>
<evidence type="ECO:0000256" key="7">
    <source>
        <dbReference type="ARBA" id="ARBA00023010"/>
    </source>
</evidence>
<dbReference type="GO" id="GO:0006605">
    <property type="term" value="P:protein targeting"/>
    <property type="evidence" value="ECO:0007669"/>
    <property type="project" value="UniProtKB-UniRule"/>
</dbReference>
<dbReference type="GO" id="GO:0043952">
    <property type="term" value="P:protein transport by the Sec complex"/>
    <property type="evidence" value="ECO:0007669"/>
    <property type="project" value="UniProtKB-UniRule"/>
</dbReference>
<dbReference type="PANTHER" id="PTHR10906">
    <property type="entry name" value="SECY/SEC61-ALPHA FAMILY MEMBER"/>
    <property type="match status" value="1"/>
</dbReference>
<evidence type="ECO:0000256" key="11">
    <source>
        <dbReference type="RuleBase" id="RU000537"/>
    </source>
</evidence>
<keyword evidence="6 10" id="KW-1133">Transmembrane helix</keyword>
<gene>
    <name evidence="10" type="primary">secY</name>
    <name evidence="14" type="ORF">UX86_C0050G0002</name>
</gene>
<evidence type="ECO:0000256" key="8">
    <source>
        <dbReference type="ARBA" id="ARBA00023136"/>
    </source>
</evidence>
<keyword evidence="5 10" id="KW-0653">Protein transport</keyword>
<evidence type="ECO:0000256" key="10">
    <source>
        <dbReference type="HAMAP-Rule" id="MF_01465"/>
    </source>
</evidence>
<dbReference type="FunFam" id="1.10.3370.10:FF:000001">
    <property type="entry name" value="Preprotein translocase subunit SecY"/>
    <property type="match status" value="1"/>
</dbReference>
<keyword evidence="8 10" id="KW-0472">Membrane</keyword>
<comment type="function">
    <text evidence="10 11">The central subunit of the protein translocation channel SecYEG. Consists of two halves formed by TMs 1-5 and 6-10. These two domains form a lateral gate at the front which open onto the bilayer between TMs 2 and 7, and are clamped together by SecE at the back. The channel is closed by both a pore ring composed of hydrophobic SecY resides and a short helix (helix 2A) on the extracellular side of the membrane which forms a plug. The plug probably moves laterally to allow the channel to open. The ring and the pore may move independently.</text>
</comment>
<dbReference type="EMBL" id="LCNU01000050">
    <property type="protein sequence ID" value="KKU62355.1"/>
    <property type="molecule type" value="Genomic_DNA"/>
</dbReference>
<comment type="caution">
    <text evidence="14">The sequence shown here is derived from an EMBL/GenBank/DDBJ whole genome shotgun (WGS) entry which is preliminary data.</text>
</comment>
<evidence type="ECO:0000256" key="5">
    <source>
        <dbReference type="ARBA" id="ARBA00022927"/>
    </source>
</evidence>